<proteinExistence type="predicted"/>
<keyword evidence="1" id="KW-0479">Metal-binding</keyword>
<keyword evidence="1" id="KW-0862">Zinc</keyword>
<sequence>MGISLDPEDILVSFDVRDLFTSILLGYTSLPDRTGLNPSHIRRLKRGAPVGSPLSQVIAEIFMEHFEKKAFPSDSTITIYGFLRDDFHHASIRSCKNSKEMMDSILAIKEQATVSNKLLVSSEFHAYSWKPGMNVASFIAGLNAIVSKMESMNIALDDATIVGKAVQCLPPEFDSFRQSWRDSAPKFAKLPDLKSQLFACEADQVSHSMQVEASGEAFIGRKPVSVKSDTKFRHKNVVCWNCKKKGHVRSQCLSRKWMTSSMSNLGSKRLGHGGFVVRTNVDIREERNDGWIADSGAFKHITRNRDWFSTFKRMEPCGVRVRDDKLLYAVGLGSIDVEVFNGRTWNASALNNVLFVPEFGSSCLFSLGAAASRGYKTVIDGDKIRLMKGTSAELVGYKDGDLYTLLIRRPLNKSSNPAMSVVHWNFGISGSDMSVSIRSKQ</sequence>
<keyword evidence="1" id="KW-0863">Zinc-finger</keyword>
<dbReference type="InterPro" id="IPR036875">
    <property type="entry name" value="Znf_CCHC_sf"/>
</dbReference>
<evidence type="ECO:0000313" key="4">
    <source>
        <dbReference type="WBParaSite" id="TMUE_2000008434.1"/>
    </source>
</evidence>
<evidence type="ECO:0000313" key="3">
    <source>
        <dbReference type="Proteomes" id="UP000046395"/>
    </source>
</evidence>
<dbReference type="STRING" id="70415.A0A5S6QMP2"/>
<dbReference type="GO" id="GO:0008270">
    <property type="term" value="F:zinc ion binding"/>
    <property type="evidence" value="ECO:0007669"/>
    <property type="project" value="UniProtKB-KW"/>
</dbReference>
<dbReference type="InterPro" id="IPR001878">
    <property type="entry name" value="Znf_CCHC"/>
</dbReference>
<reference evidence="4" key="1">
    <citation type="submission" date="2019-12" db="UniProtKB">
        <authorList>
            <consortium name="WormBaseParasite"/>
        </authorList>
    </citation>
    <scope>IDENTIFICATION</scope>
</reference>
<dbReference type="PROSITE" id="PS50158">
    <property type="entry name" value="ZF_CCHC"/>
    <property type="match status" value="1"/>
</dbReference>
<evidence type="ECO:0000259" key="2">
    <source>
        <dbReference type="PROSITE" id="PS50158"/>
    </source>
</evidence>
<dbReference type="InterPro" id="IPR054722">
    <property type="entry name" value="PolX-like_BBD"/>
</dbReference>
<dbReference type="AlphaFoldDB" id="A0A5S6QMP2"/>
<evidence type="ECO:0000256" key="1">
    <source>
        <dbReference type="PROSITE-ProRule" id="PRU00047"/>
    </source>
</evidence>
<dbReference type="Pfam" id="PF22936">
    <property type="entry name" value="Pol_BBD"/>
    <property type="match status" value="1"/>
</dbReference>
<dbReference type="GO" id="GO:0003676">
    <property type="term" value="F:nucleic acid binding"/>
    <property type="evidence" value="ECO:0007669"/>
    <property type="project" value="InterPro"/>
</dbReference>
<name>A0A5S6QMP2_TRIMR</name>
<dbReference type="GO" id="GO:0019899">
    <property type="term" value="F:enzyme binding"/>
    <property type="evidence" value="ECO:0007669"/>
    <property type="project" value="UniProtKB-ARBA"/>
</dbReference>
<feature type="domain" description="CCHC-type" evidence="2">
    <location>
        <begin position="239"/>
        <end position="252"/>
    </location>
</feature>
<dbReference type="SUPFAM" id="SSF57756">
    <property type="entry name" value="Retrovirus zinc finger-like domains"/>
    <property type="match status" value="1"/>
</dbReference>
<accession>A0A5S6QMP2</accession>
<keyword evidence="3" id="KW-1185">Reference proteome</keyword>
<organism evidence="3 4">
    <name type="scientific">Trichuris muris</name>
    <name type="common">Mouse whipworm</name>
    <dbReference type="NCBI Taxonomy" id="70415"/>
    <lineage>
        <taxon>Eukaryota</taxon>
        <taxon>Metazoa</taxon>
        <taxon>Ecdysozoa</taxon>
        <taxon>Nematoda</taxon>
        <taxon>Enoplea</taxon>
        <taxon>Dorylaimia</taxon>
        <taxon>Trichinellida</taxon>
        <taxon>Trichuridae</taxon>
        <taxon>Trichuris</taxon>
    </lineage>
</organism>
<dbReference type="Proteomes" id="UP000046395">
    <property type="component" value="Unassembled WGS sequence"/>
</dbReference>
<dbReference type="SMART" id="SM00343">
    <property type="entry name" value="ZnF_C2HC"/>
    <property type="match status" value="1"/>
</dbReference>
<dbReference type="WBParaSite" id="TMUE_2000008434.1">
    <property type="protein sequence ID" value="TMUE_2000008434.1"/>
    <property type="gene ID" value="WBGene00300277"/>
</dbReference>
<dbReference type="Pfam" id="PF14223">
    <property type="entry name" value="Retrotran_gag_2"/>
    <property type="match status" value="1"/>
</dbReference>
<protein>
    <submittedName>
        <fullName evidence="4">CCHC-type domain-containing protein</fullName>
    </submittedName>
</protein>